<evidence type="ECO:0000259" key="11">
    <source>
        <dbReference type="Pfam" id="PF00185"/>
    </source>
</evidence>
<dbReference type="InterPro" id="IPR036901">
    <property type="entry name" value="Asp/Orn_carbamoylTrfase_sf"/>
</dbReference>
<comment type="pathway">
    <text evidence="3">Amino-acid biosynthesis; L-arginine biosynthesis; L-arginine from L-ornithine and carbamoyl phosphate: step 1/3.</text>
</comment>
<feature type="binding site" evidence="10">
    <location>
        <begin position="146"/>
        <end position="149"/>
    </location>
    <ligand>
        <name>carbamoyl phosphate</name>
        <dbReference type="ChEBI" id="CHEBI:58228"/>
    </ligand>
</feature>
<dbReference type="GO" id="GO:0004585">
    <property type="term" value="F:ornithine carbamoyltransferase activity"/>
    <property type="evidence" value="ECO:0007669"/>
    <property type="project" value="UniProtKB-UniRule"/>
</dbReference>
<dbReference type="RefSeq" id="WP_071311043.1">
    <property type="nucleotide sequence ID" value="NZ_MLQR01000050.1"/>
</dbReference>
<dbReference type="InterPro" id="IPR006130">
    <property type="entry name" value="Asp/Orn_carbamoylTrfase"/>
</dbReference>
<dbReference type="FunFam" id="3.40.50.1370:FF:000016">
    <property type="entry name" value="Ornithine carbamoyltransferase"/>
    <property type="match status" value="1"/>
</dbReference>
<dbReference type="GO" id="GO:0042450">
    <property type="term" value="P:L-arginine biosynthetic process via ornithine"/>
    <property type="evidence" value="ECO:0007669"/>
    <property type="project" value="UniProtKB-UniRule"/>
</dbReference>
<feature type="binding site" evidence="10">
    <location>
        <begin position="281"/>
        <end position="282"/>
    </location>
    <ligand>
        <name>carbamoyl phosphate</name>
        <dbReference type="ChEBI" id="CHEBI:58228"/>
    </ligand>
</feature>
<evidence type="ECO:0000256" key="1">
    <source>
        <dbReference type="ARBA" id="ARBA00003822"/>
    </source>
</evidence>
<dbReference type="Pfam" id="PF00185">
    <property type="entry name" value="OTCace"/>
    <property type="match status" value="1"/>
</dbReference>
<keyword evidence="14" id="KW-1185">Reference proteome</keyword>
<accession>A0A1S2LE09</accession>
<evidence type="ECO:0000256" key="7">
    <source>
        <dbReference type="ARBA" id="ARBA00022490"/>
    </source>
</evidence>
<dbReference type="PRINTS" id="PR00100">
    <property type="entry name" value="AOTCASE"/>
</dbReference>
<dbReference type="PRINTS" id="PR00102">
    <property type="entry name" value="OTCASE"/>
</dbReference>
<comment type="subcellular location">
    <subcellularLocation>
        <location evidence="2 10">Cytoplasm</location>
    </subcellularLocation>
</comment>
<dbReference type="InterPro" id="IPR024904">
    <property type="entry name" value="OTCase_ArgI"/>
</dbReference>
<organism evidence="13 14">
    <name type="scientific">Anaerobacillus alkalilacustris</name>
    <dbReference type="NCBI Taxonomy" id="393763"/>
    <lineage>
        <taxon>Bacteria</taxon>
        <taxon>Bacillati</taxon>
        <taxon>Bacillota</taxon>
        <taxon>Bacilli</taxon>
        <taxon>Bacillales</taxon>
        <taxon>Bacillaceae</taxon>
        <taxon>Anaerobacillus</taxon>
    </lineage>
</organism>
<reference evidence="13 14" key="1">
    <citation type="submission" date="2016-10" db="EMBL/GenBank/DDBJ databases">
        <title>Draft genome sequences of four alkaliphilic bacteria belonging to the Anaerobacillus genus.</title>
        <authorList>
            <person name="Bassil N.M."/>
            <person name="Lloyd J.R."/>
        </authorList>
    </citation>
    <scope>NUCLEOTIDE SEQUENCE [LARGE SCALE GENOMIC DNA]</scope>
    <source>
        <strain evidence="13 14">DSM 18345</strain>
    </source>
</reference>
<evidence type="ECO:0000256" key="10">
    <source>
        <dbReference type="HAMAP-Rule" id="MF_01109"/>
    </source>
</evidence>
<feature type="binding site" evidence="10">
    <location>
        <position position="119"/>
    </location>
    <ligand>
        <name>carbamoyl phosphate</name>
        <dbReference type="ChEBI" id="CHEBI:58228"/>
    </ligand>
</feature>
<feature type="binding site" evidence="10">
    <location>
        <position position="241"/>
    </location>
    <ligand>
        <name>L-ornithine</name>
        <dbReference type="ChEBI" id="CHEBI:46911"/>
    </ligand>
</feature>
<feature type="binding site" evidence="10">
    <location>
        <position position="309"/>
    </location>
    <ligand>
        <name>carbamoyl phosphate</name>
        <dbReference type="ChEBI" id="CHEBI:58228"/>
    </ligand>
</feature>
<evidence type="ECO:0000259" key="12">
    <source>
        <dbReference type="Pfam" id="PF02729"/>
    </source>
</evidence>
<feature type="binding site" evidence="10">
    <location>
        <begin position="245"/>
        <end position="246"/>
    </location>
    <ligand>
        <name>L-ornithine</name>
        <dbReference type="ChEBI" id="CHEBI:46911"/>
    </ligand>
</feature>
<comment type="function">
    <text evidence="1">Reversibly catalyzes the transfer of the carbamoyl group from carbamoyl phosphate (CP) to the N(epsilon) atom of ornithine (ORN) to produce L-citrulline.</text>
</comment>
<dbReference type="InterPro" id="IPR002292">
    <property type="entry name" value="Orn/put_carbamltrans"/>
</dbReference>
<comment type="catalytic activity">
    <reaction evidence="9 10">
        <text>carbamoyl phosphate + L-ornithine = L-citrulline + phosphate + H(+)</text>
        <dbReference type="Rhea" id="RHEA:19513"/>
        <dbReference type="ChEBI" id="CHEBI:15378"/>
        <dbReference type="ChEBI" id="CHEBI:43474"/>
        <dbReference type="ChEBI" id="CHEBI:46911"/>
        <dbReference type="ChEBI" id="CHEBI:57743"/>
        <dbReference type="ChEBI" id="CHEBI:58228"/>
        <dbReference type="EC" id="2.1.3.3"/>
    </reaction>
</comment>
<sequence>MTALPVTESGLNIEKYKGKNLLTLLDYSSEEIKELLDFSILLKKYQKEGVPHPLLAGKTLAMIFEKSSTRTRVSFEVGMNQLGGSALFLSSKDSQLGRGEPISDTAQVLSRYVDGIMIRTHGHEIIEELAKFSTIPVINALTEDFHPCQALADILTIYEVKGTFEGIKTVYVGDGNNVAHSFLIACAKVGMDVAIATPKGYEPKAWIMKEIEAICNETGAKLLITNDPIEAVTGADVIYTDVWTSMGHEEETAKRLEAFNEFQVNKALASHAKDDYIFLHCLPAHRGEEVTVDVIDGEHSYIFDQAENRLHAQKAVLVALMGDAK</sequence>
<feature type="domain" description="Aspartate/ornithine carbamoyltransferase carbamoyl-P binding" evidence="12">
    <location>
        <begin position="19"/>
        <end position="159"/>
    </location>
</feature>
<evidence type="ECO:0000256" key="4">
    <source>
        <dbReference type="ARBA" id="ARBA00007805"/>
    </source>
</evidence>
<evidence type="ECO:0000256" key="9">
    <source>
        <dbReference type="ARBA" id="ARBA00048772"/>
    </source>
</evidence>
<evidence type="ECO:0000256" key="3">
    <source>
        <dbReference type="ARBA" id="ARBA00004975"/>
    </source>
</evidence>
<dbReference type="AlphaFoldDB" id="A0A1S2LE09"/>
<evidence type="ECO:0000256" key="5">
    <source>
        <dbReference type="ARBA" id="ARBA00013007"/>
    </source>
</evidence>
<dbReference type="PROSITE" id="PS00097">
    <property type="entry name" value="CARBAMOYLTRANSFERASE"/>
    <property type="match status" value="1"/>
</dbReference>
<feature type="binding site" evidence="10">
    <location>
        <position position="95"/>
    </location>
    <ligand>
        <name>carbamoyl phosphate</name>
        <dbReference type="ChEBI" id="CHEBI:58228"/>
    </ligand>
</feature>
<dbReference type="NCBIfam" id="NF001986">
    <property type="entry name" value="PRK00779.1"/>
    <property type="match status" value="1"/>
</dbReference>
<dbReference type="Gene3D" id="3.40.50.1370">
    <property type="entry name" value="Aspartate/ornithine carbamoyltransferase"/>
    <property type="match status" value="2"/>
</dbReference>
<dbReference type="Pfam" id="PF02729">
    <property type="entry name" value="OTCace_N"/>
    <property type="match status" value="1"/>
</dbReference>
<dbReference type="EMBL" id="MLQR01000050">
    <property type="protein sequence ID" value="OIJ10470.1"/>
    <property type="molecule type" value="Genomic_DNA"/>
</dbReference>
<dbReference type="PANTHER" id="PTHR45753">
    <property type="entry name" value="ORNITHINE CARBAMOYLTRANSFERASE, MITOCHONDRIAL"/>
    <property type="match status" value="1"/>
</dbReference>
<feature type="binding site" evidence="10">
    <location>
        <begin position="68"/>
        <end position="71"/>
    </location>
    <ligand>
        <name>carbamoyl phosphate</name>
        <dbReference type="ChEBI" id="CHEBI:58228"/>
    </ligand>
</feature>
<feature type="binding site" evidence="10">
    <location>
        <position position="177"/>
    </location>
    <ligand>
        <name>L-ornithine</name>
        <dbReference type="ChEBI" id="CHEBI:46911"/>
    </ligand>
</feature>
<keyword evidence="8 10" id="KW-0808">Transferase</keyword>
<dbReference type="GO" id="GO:0019240">
    <property type="term" value="P:citrulline biosynthetic process"/>
    <property type="evidence" value="ECO:0007669"/>
    <property type="project" value="TreeGrafter"/>
</dbReference>
<dbReference type="NCBIfam" id="TIGR00658">
    <property type="entry name" value="orni_carb_tr"/>
    <property type="match status" value="1"/>
</dbReference>
<dbReference type="SUPFAM" id="SSF53671">
    <property type="entry name" value="Aspartate/ornithine carbamoyltransferase"/>
    <property type="match status" value="1"/>
</dbReference>
<evidence type="ECO:0000313" key="14">
    <source>
        <dbReference type="Proteomes" id="UP000179524"/>
    </source>
</evidence>
<dbReference type="InterPro" id="IPR006131">
    <property type="entry name" value="Asp_carbamoyltransf_Asp/Orn-bd"/>
</dbReference>
<protein>
    <recommendedName>
        <fullName evidence="6 10">Ornithine carbamoyltransferase</fullName>
        <shortName evidence="10">OTCase</shortName>
        <ecNumber evidence="5 10">2.1.3.3</ecNumber>
    </recommendedName>
</protein>
<comment type="caution">
    <text evidence="13">The sequence shown here is derived from an EMBL/GenBank/DDBJ whole genome shotgun (WGS) entry which is preliminary data.</text>
</comment>
<gene>
    <name evidence="13" type="ORF">BKP37_18215</name>
</gene>
<dbReference type="InterPro" id="IPR006132">
    <property type="entry name" value="Asp/Orn_carbamoyltranf_P-bd"/>
</dbReference>
<evidence type="ECO:0000256" key="6">
    <source>
        <dbReference type="ARBA" id="ARBA00016634"/>
    </source>
</evidence>
<evidence type="ECO:0000256" key="2">
    <source>
        <dbReference type="ARBA" id="ARBA00004496"/>
    </source>
</evidence>
<dbReference type="Proteomes" id="UP000179524">
    <property type="component" value="Unassembled WGS sequence"/>
</dbReference>
<dbReference type="GO" id="GO:0016597">
    <property type="term" value="F:amino acid binding"/>
    <property type="evidence" value="ECO:0007669"/>
    <property type="project" value="InterPro"/>
</dbReference>
<comment type="similarity">
    <text evidence="4 10">Belongs to the aspartate/ornithine carbamoyltransferase superfamily. OTCase family.</text>
</comment>
<dbReference type="GO" id="GO:0005737">
    <property type="term" value="C:cytoplasm"/>
    <property type="evidence" value="ECO:0007669"/>
    <property type="project" value="UniProtKB-SubCell"/>
</dbReference>
<keyword evidence="7 10" id="KW-0963">Cytoplasm</keyword>
<evidence type="ECO:0000313" key="13">
    <source>
        <dbReference type="EMBL" id="OIJ10470.1"/>
    </source>
</evidence>
<dbReference type="FunFam" id="3.40.50.1370:FF:000008">
    <property type="entry name" value="Ornithine carbamoyltransferase"/>
    <property type="match status" value="1"/>
</dbReference>
<name>A0A1S2LE09_9BACI</name>
<feature type="domain" description="Aspartate/ornithine carbamoyltransferase Asp/Orn-binding" evidence="11">
    <location>
        <begin position="165"/>
        <end position="319"/>
    </location>
</feature>
<proteinExistence type="inferred from homology"/>
<evidence type="ECO:0000256" key="8">
    <source>
        <dbReference type="ARBA" id="ARBA00022679"/>
    </source>
</evidence>
<dbReference type="HAMAP" id="MF_01109">
    <property type="entry name" value="OTCase"/>
    <property type="match status" value="1"/>
</dbReference>
<dbReference type="EC" id="2.1.3.3" evidence="5 10"/>
<dbReference type="PANTHER" id="PTHR45753:SF3">
    <property type="entry name" value="ORNITHINE TRANSCARBAMYLASE, MITOCHONDRIAL"/>
    <property type="match status" value="1"/>
</dbReference>